<feature type="region of interest" description="Disordered" evidence="7">
    <location>
        <begin position="306"/>
        <end position="333"/>
    </location>
</feature>
<dbReference type="OrthoDB" id="3251355at2"/>
<evidence type="ECO:0000313" key="10">
    <source>
        <dbReference type="EMBL" id="KIU14148.1"/>
    </source>
</evidence>
<evidence type="ECO:0000259" key="9">
    <source>
        <dbReference type="Pfam" id="PF20628"/>
    </source>
</evidence>
<dbReference type="EMBL" id="JXST01000051">
    <property type="protein sequence ID" value="KIU14148.1"/>
    <property type="molecule type" value="Genomic_DNA"/>
</dbReference>
<dbReference type="GO" id="GO:0005829">
    <property type="term" value="C:cytosol"/>
    <property type="evidence" value="ECO:0007669"/>
    <property type="project" value="TreeGrafter"/>
</dbReference>
<reference evidence="10 11" key="1">
    <citation type="submission" date="2015-01" db="EMBL/GenBank/DDBJ databases">
        <title>Genome sequence of Mycobacterium llatzerense and Mycobacterium immunogenum recovered from brain abscess.</title>
        <authorList>
            <person name="Greninger A.L."/>
            <person name="Langelier C."/>
            <person name="Cunningham G."/>
            <person name="Chiu C.Y."/>
            <person name="Miller S."/>
        </authorList>
    </citation>
    <scope>NUCLEOTIDE SEQUENCE [LARGE SCALE GENOMIC DNA]</scope>
    <source>
        <strain evidence="10 11">CLUC14</strain>
    </source>
</reference>
<dbReference type="SUPFAM" id="SSF54909">
    <property type="entry name" value="Dimeric alpha+beta barrel"/>
    <property type="match status" value="1"/>
</dbReference>
<evidence type="ECO:0000256" key="4">
    <source>
        <dbReference type="ARBA" id="ARBA00023002"/>
    </source>
</evidence>
<keyword evidence="4" id="KW-0560">Oxidoreductase</keyword>
<dbReference type="GO" id="GO:0020037">
    <property type="term" value="F:heme binding"/>
    <property type="evidence" value="ECO:0007669"/>
    <property type="project" value="InterPro"/>
</dbReference>
<evidence type="ECO:0000256" key="6">
    <source>
        <dbReference type="ARBA" id="ARBA00025737"/>
    </source>
</evidence>
<dbReference type="PROSITE" id="PS51404">
    <property type="entry name" value="DYP_PEROXIDASE"/>
    <property type="match status" value="1"/>
</dbReference>
<evidence type="ECO:0000259" key="8">
    <source>
        <dbReference type="Pfam" id="PF04261"/>
    </source>
</evidence>
<gene>
    <name evidence="10" type="ORF">TL10_25935</name>
</gene>
<evidence type="ECO:0000256" key="1">
    <source>
        <dbReference type="ARBA" id="ARBA00001970"/>
    </source>
</evidence>
<dbReference type="GO" id="GO:0004601">
    <property type="term" value="F:peroxidase activity"/>
    <property type="evidence" value="ECO:0007669"/>
    <property type="project" value="UniProtKB-KW"/>
</dbReference>
<comment type="cofactor">
    <cofactor evidence="1">
        <name>heme b</name>
        <dbReference type="ChEBI" id="CHEBI:60344"/>
    </cofactor>
</comment>
<dbReference type="STRING" id="280871.TL10_25935"/>
<evidence type="ECO:0000256" key="2">
    <source>
        <dbReference type="ARBA" id="ARBA00022559"/>
    </source>
</evidence>
<dbReference type="InterPro" id="IPR048328">
    <property type="entry name" value="Dyp_perox_C"/>
</dbReference>
<dbReference type="NCBIfam" id="TIGR01413">
    <property type="entry name" value="Dyp_perox_fam"/>
    <property type="match status" value="1"/>
</dbReference>
<keyword evidence="2 10" id="KW-0575">Peroxidase</keyword>
<feature type="domain" description="Dyp-type peroxidase C-terminal" evidence="9">
    <location>
        <begin position="138"/>
        <end position="302"/>
    </location>
</feature>
<dbReference type="Proteomes" id="UP000032221">
    <property type="component" value="Unassembled WGS sequence"/>
</dbReference>
<accession>A0A0D1IXV3</accession>
<comment type="similarity">
    <text evidence="6">Belongs to the DyP-type peroxidase family.</text>
</comment>
<dbReference type="InterPro" id="IPR048327">
    <property type="entry name" value="Dyp_perox_N"/>
</dbReference>
<evidence type="ECO:0000256" key="3">
    <source>
        <dbReference type="ARBA" id="ARBA00022723"/>
    </source>
</evidence>
<comment type="caution">
    <text evidence="10">The sequence shown here is derived from an EMBL/GenBank/DDBJ whole genome shotgun (WGS) entry which is preliminary data.</text>
</comment>
<dbReference type="PANTHER" id="PTHR30521">
    <property type="entry name" value="DEFERROCHELATASE/PEROXIDASE"/>
    <property type="match status" value="1"/>
</dbReference>
<keyword evidence="5" id="KW-0408">Iron</keyword>
<keyword evidence="11" id="KW-1185">Reference proteome</keyword>
<dbReference type="PATRIC" id="fig|280871.6.peg.5377"/>
<feature type="domain" description="Dyp-type peroxidase N-terminal" evidence="8">
    <location>
        <begin position="7"/>
        <end position="135"/>
    </location>
</feature>
<name>A0A0D1IXV3_9MYCO</name>
<evidence type="ECO:0000313" key="11">
    <source>
        <dbReference type="Proteomes" id="UP000032221"/>
    </source>
</evidence>
<dbReference type="GO" id="GO:0046872">
    <property type="term" value="F:metal ion binding"/>
    <property type="evidence" value="ECO:0007669"/>
    <property type="project" value="UniProtKB-KW"/>
</dbReference>
<dbReference type="Pfam" id="PF04261">
    <property type="entry name" value="Dyp_perox_N"/>
    <property type="match status" value="1"/>
</dbReference>
<keyword evidence="3" id="KW-0479">Metal-binding</keyword>
<dbReference type="InterPro" id="IPR011008">
    <property type="entry name" value="Dimeric_a/b-barrel"/>
</dbReference>
<dbReference type="AlphaFoldDB" id="A0A0D1IXV3"/>
<sequence length="333" mass="35689">MRPPRSQPVTSPLTSAAIFLIATINDGAESAVNDALSGLSGLGRAVGFRTPASALTVVTSIGSDAWDRLFSGPRPAGLHRFPELQGARHHAPSTPGDLLFHIRANSMDVCFEMAGQILKSLDGAVTVVDEVHGFKFYENRDLLGFVDGTENPDGPDAVAAVQIGDEDPEFAGGSYVHIQKYLHDMSSWDSLSVAEQERVIGRSKLDDIEMADDVKPANSHLALNVITDDDGNQLQILRANMPFGRVGSAEFGTYYIAYSADPEVTERMLRNMFIGDPPGNTDRILDFSTAVTGALFFTPTTDFLDSPPPLPATPAVPEHVSPLSIGSLKGQPQ</sequence>
<organism evidence="10 11">
    <name type="scientific">Mycolicibacterium llatzerense</name>
    <dbReference type="NCBI Taxonomy" id="280871"/>
    <lineage>
        <taxon>Bacteria</taxon>
        <taxon>Bacillati</taxon>
        <taxon>Actinomycetota</taxon>
        <taxon>Actinomycetes</taxon>
        <taxon>Mycobacteriales</taxon>
        <taxon>Mycobacteriaceae</taxon>
        <taxon>Mycolicibacterium</taxon>
    </lineage>
</organism>
<proteinExistence type="inferred from homology"/>
<dbReference type="RefSeq" id="WP_043987921.1">
    <property type="nucleotide sequence ID" value="NZ_JXST01000051.1"/>
</dbReference>
<dbReference type="PANTHER" id="PTHR30521:SF0">
    <property type="entry name" value="DYP-TYPE PEROXIDASE FAMILY PROTEIN"/>
    <property type="match status" value="1"/>
</dbReference>
<evidence type="ECO:0000256" key="7">
    <source>
        <dbReference type="SAM" id="MobiDB-lite"/>
    </source>
</evidence>
<dbReference type="Pfam" id="PF20628">
    <property type="entry name" value="Dyp_perox_C"/>
    <property type="match status" value="1"/>
</dbReference>
<dbReference type="InterPro" id="IPR006314">
    <property type="entry name" value="Dyp_peroxidase"/>
</dbReference>
<protein>
    <submittedName>
        <fullName evidence="10">Peroxidase</fullName>
    </submittedName>
</protein>
<evidence type="ECO:0000256" key="5">
    <source>
        <dbReference type="ARBA" id="ARBA00023004"/>
    </source>
</evidence>